<sequence>MKKVVDAQFALNSVKKFVPQFANLQLKNVSIERMTGITNQTFRFTHVQEEIEPKDVIFRVFGKTCEGTFINRNDETIVYQAVADVGLGPKMLGYDNDIRVEEFLYSNVLKQEQMNTPLYRRKVAITLAEFHQIEIKQITRQPMLKQVYTDPSIIGAVEDKINKTELFTQEELGLIEEMRRVWFSRSEHDLILSFFPEDNNQEQILFCHNDLLANNVLILNNDNSLRFIDFEYSHYNVRAFDIGNYFNESQYDYNVSEEPYFKVAKEPITQQDYQDFINHYILGYLLSKNKIPFNKHQLATDEEYFKQLLTQVDNEQYLKQTKSILEQELLLGVCLSHFYWGIWALHMSKDPNICFDYVKFSYSRFQKYQEAKKKLIEARENNKVVEAK</sequence>
<dbReference type="AlphaFoldDB" id="I7MJJ4"/>
<dbReference type="HOGENOM" id="CLU_012712_2_0_1"/>
<protein>
    <submittedName>
        <fullName evidence="2">Choline/ethanolamine kinase</fullName>
    </submittedName>
</protein>
<comment type="similarity">
    <text evidence="1">Belongs to the choline/ethanolamine kinase family.</text>
</comment>
<dbReference type="Gene3D" id="3.30.200.20">
    <property type="entry name" value="Phosphorylase Kinase, domain 1"/>
    <property type="match status" value="1"/>
</dbReference>
<dbReference type="GO" id="GO:0004103">
    <property type="term" value="F:choline kinase activity"/>
    <property type="evidence" value="ECO:0007669"/>
    <property type="project" value="TreeGrafter"/>
</dbReference>
<dbReference type="GO" id="GO:0005737">
    <property type="term" value="C:cytoplasm"/>
    <property type="evidence" value="ECO:0007669"/>
    <property type="project" value="TreeGrafter"/>
</dbReference>
<dbReference type="STRING" id="312017.I7MJJ4"/>
<gene>
    <name evidence="2" type="ORF">TTHERM_00190800</name>
</gene>
<reference evidence="3" key="1">
    <citation type="journal article" date="2006" name="PLoS Biol.">
        <title>Macronuclear genome sequence of the ciliate Tetrahymena thermophila, a model eukaryote.</title>
        <authorList>
            <person name="Eisen J.A."/>
            <person name="Coyne R.S."/>
            <person name="Wu M."/>
            <person name="Wu D."/>
            <person name="Thiagarajan M."/>
            <person name="Wortman J.R."/>
            <person name="Badger J.H."/>
            <person name="Ren Q."/>
            <person name="Amedeo P."/>
            <person name="Jones K.M."/>
            <person name="Tallon L.J."/>
            <person name="Delcher A.L."/>
            <person name="Salzberg S.L."/>
            <person name="Silva J.C."/>
            <person name="Haas B.J."/>
            <person name="Majoros W.H."/>
            <person name="Farzad M."/>
            <person name="Carlton J.M."/>
            <person name="Smith R.K. Jr."/>
            <person name="Garg J."/>
            <person name="Pearlman R.E."/>
            <person name="Karrer K.M."/>
            <person name="Sun L."/>
            <person name="Manning G."/>
            <person name="Elde N.C."/>
            <person name="Turkewitz A.P."/>
            <person name="Asai D.J."/>
            <person name="Wilkes D.E."/>
            <person name="Wang Y."/>
            <person name="Cai H."/>
            <person name="Collins K."/>
            <person name="Stewart B.A."/>
            <person name="Lee S.R."/>
            <person name="Wilamowska K."/>
            <person name="Weinberg Z."/>
            <person name="Ruzzo W.L."/>
            <person name="Wloga D."/>
            <person name="Gaertig J."/>
            <person name="Frankel J."/>
            <person name="Tsao C.-C."/>
            <person name="Gorovsky M.A."/>
            <person name="Keeling P.J."/>
            <person name="Waller R.F."/>
            <person name="Patron N.J."/>
            <person name="Cherry J.M."/>
            <person name="Stover N.A."/>
            <person name="Krieger C.J."/>
            <person name="del Toro C."/>
            <person name="Ryder H.F."/>
            <person name="Williamson S.C."/>
            <person name="Barbeau R.A."/>
            <person name="Hamilton E.P."/>
            <person name="Orias E."/>
        </authorList>
    </citation>
    <scope>NUCLEOTIDE SEQUENCE [LARGE SCALE GENOMIC DNA]</scope>
    <source>
        <strain evidence="3">SB210</strain>
    </source>
</reference>
<dbReference type="CDD" id="cd14021">
    <property type="entry name" value="ChoK-like_euk"/>
    <property type="match status" value="1"/>
</dbReference>
<dbReference type="InParanoid" id="I7MJJ4"/>
<dbReference type="Gene3D" id="3.90.1200.10">
    <property type="match status" value="1"/>
</dbReference>
<dbReference type="OMA" id="PLSCHEI"/>
<dbReference type="RefSeq" id="XP_001016657.1">
    <property type="nucleotide sequence ID" value="XM_001016657.3"/>
</dbReference>
<dbReference type="KEGG" id="tet:TTHERM_00190800"/>
<keyword evidence="2" id="KW-0808">Transferase</keyword>
<dbReference type="eggNOG" id="KOG2686">
    <property type="taxonomic scope" value="Eukaryota"/>
</dbReference>
<name>I7MJJ4_TETTS</name>
<dbReference type="GO" id="GO:0006646">
    <property type="term" value="P:phosphatidylethanolamine biosynthetic process"/>
    <property type="evidence" value="ECO:0007669"/>
    <property type="project" value="TreeGrafter"/>
</dbReference>
<dbReference type="OrthoDB" id="3649325at2759"/>
<dbReference type="PANTHER" id="PTHR22603">
    <property type="entry name" value="CHOLINE/ETHANOALAMINE KINASE"/>
    <property type="match status" value="1"/>
</dbReference>
<dbReference type="PANTHER" id="PTHR22603:SF93">
    <property type="entry name" value="RE24176P"/>
    <property type="match status" value="1"/>
</dbReference>
<dbReference type="SUPFAM" id="SSF56112">
    <property type="entry name" value="Protein kinase-like (PK-like)"/>
    <property type="match status" value="1"/>
</dbReference>
<evidence type="ECO:0000256" key="1">
    <source>
        <dbReference type="ARBA" id="ARBA00038211"/>
    </source>
</evidence>
<proteinExistence type="inferred from homology"/>
<accession>I7MJJ4</accession>
<keyword evidence="3" id="KW-1185">Reference proteome</keyword>
<dbReference type="InterPro" id="IPR011009">
    <property type="entry name" value="Kinase-like_dom_sf"/>
</dbReference>
<evidence type="ECO:0000313" key="2">
    <source>
        <dbReference type="EMBL" id="EAR96412.1"/>
    </source>
</evidence>
<dbReference type="FunCoup" id="I7MJJ4">
    <property type="interactions" value="30"/>
</dbReference>
<dbReference type="GeneID" id="7840093"/>
<organism evidence="2 3">
    <name type="scientific">Tetrahymena thermophila (strain SB210)</name>
    <dbReference type="NCBI Taxonomy" id="312017"/>
    <lineage>
        <taxon>Eukaryota</taxon>
        <taxon>Sar</taxon>
        <taxon>Alveolata</taxon>
        <taxon>Ciliophora</taxon>
        <taxon>Intramacronucleata</taxon>
        <taxon>Oligohymenophorea</taxon>
        <taxon>Hymenostomatida</taxon>
        <taxon>Tetrahymenina</taxon>
        <taxon>Tetrahymenidae</taxon>
        <taxon>Tetrahymena</taxon>
    </lineage>
</organism>
<dbReference type="Pfam" id="PF01633">
    <property type="entry name" value="Choline_kinase"/>
    <property type="match status" value="1"/>
</dbReference>
<dbReference type="GO" id="GO:0004305">
    <property type="term" value="F:ethanolamine kinase activity"/>
    <property type="evidence" value="ECO:0007669"/>
    <property type="project" value="TreeGrafter"/>
</dbReference>
<dbReference type="Proteomes" id="UP000009168">
    <property type="component" value="Unassembled WGS sequence"/>
</dbReference>
<keyword evidence="2" id="KW-0418">Kinase</keyword>
<evidence type="ECO:0000313" key="3">
    <source>
        <dbReference type="Proteomes" id="UP000009168"/>
    </source>
</evidence>
<dbReference type="EMBL" id="GG662693">
    <property type="protein sequence ID" value="EAR96412.1"/>
    <property type="molecule type" value="Genomic_DNA"/>
</dbReference>